<name>A0AAD8JUP9_TARER</name>
<organism evidence="1 2">
    <name type="scientific">Tagetes erecta</name>
    <name type="common">African marigold</name>
    <dbReference type="NCBI Taxonomy" id="13708"/>
    <lineage>
        <taxon>Eukaryota</taxon>
        <taxon>Viridiplantae</taxon>
        <taxon>Streptophyta</taxon>
        <taxon>Embryophyta</taxon>
        <taxon>Tracheophyta</taxon>
        <taxon>Spermatophyta</taxon>
        <taxon>Magnoliopsida</taxon>
        <taxon>eudicotyledons</taxon>
        <taxon>Gunneridae</taxon>
        <taxon>Pentapetalae</taxon>
        <taxon>asterids</taxon>
        <taxon>campanulids</taxon>
        <taxon>Asterales</taxon>
        <taxon>Asteraceae</taxon>
        <taxon>Asteroideae</taxon>
        <taxon>Heliantheae alliance</taxon>
        <taxon>Tageteae</taxon>
        <taxon>Tagetes</taxon>
    </lineage>
</organism>
<reference evidence="1" key="1">
    <citation type="journal article" date="2023" name="bioRxiv">
        <title>Improved chromosome-level genome assembly for marigold (Tagetes erecta).</title>
        <authorList>
            <person name="Jiang F."/>
            <person name="Yuan L."/>
            <person name="Wang S."/>
            <person name="Wang H."/>
            <person name="Xu D."/>
            <person name="Wang A."/>
            <person name="Fan W."/>
        </authorList>
    </citation>
    <scope>NUCLEOTIDE SEQUENCE</scope>
    <source>
        <strain evidence="1">WSJ</strain>
        <tissue evidence="1">Leaf</tissue>
    </source>
</reference>
<dbReference type="AlphaFoldDB" id="A0AAD8JUP9"/>
<proteinExistence type="predicted"/>
<sequence length="69" mass="8047">MDLTVCFLSYFVWLRCITSFYVFIFNSNKEDIEDKRHKSHTQNETGFRKSLDARKPNDSLIKLAATAKG</sequence>
<accession>A0AAD8JUP9</accession>
<comment type="caution">
    <text evidence="1">The sequence shown here is derived from an EMBL/GenBank/DDBJ whole genome shotgun (WGS) entry which is preliminary data.</text>
</comment>
<dbReference type="EMBL" id="JAUHHV010000010">
    <property type="protein sequence ID" value="KAK1410158.1"/>
    <property type="molecule type" value="Genomic_DNA"/>
</dbReference>
<protein>
    <submittedName>
        <fullName evidence="1">Uncharacterized protein</fullName>
    </submittedName>
</protein>
<dbReference type="Proteomes" id="UP001229421">
    <property type="component" value="Unassembled WGS sequence"/>
</dbReference>
<evidence type="ECO:0000313" key="2">
    <source>
        <dbReference type="Proteomes" id="UP001229421"/>
    </source>
</evidence>
<evidence type="ECO:0000313" key="1">
    <source>
        <dbReference type="EMBL" id="KAK1410158.1"/>
    </source>
</evidence>
<keyword evidence="2" id="KW-1185">Reference proteome</keyword>
<gene>
    <name evidence="1" type="ORF">QVD17_36693</name>
</gene>